<dbReference type="GO" id="GO:0003887">
    <property type="term" value="F:DNA-directed DNA polymerase activity"/>
    <property type="evidence" value="ECO:0007669"/>
    <property type="project" value="TreeGrafter"/>
</dbReference>
<dbReference type="eggNOG" id="ENOG502SC9I">
    <property type="taxonomic scope" value="Eukaryota"/>
</dbReference>
<reference evidence="2" key="1">
    <citation type="journal article" date="2010" name="Nature">
        <title>The Amphimedon queenslandica genome and the evolution of animal complexity.</title>
        <authorList>
            <person name="Srivastava M."/>
            <person name="Simakov O."/>
            <person name="Chapman J."/>
            <person name="Fahey B."/>
            <person name="Gauthier M.E."/>
            <person name="Mitros T."/>
            <person name="Richards G.S."/>
            <person name="Conaco C."/>
            <person name="Dacre M."/>
            <person name="Hellsten U."/>
            <person name="Larroux C."/>
            <person name="Putnam N.H."/>
            <person name="Stanke M."/>
            <person name="Adamska M."/>
            <person name="Darling A."/>
            <person name="Degnan S.M."/>
            <person name="Oakley T.H."/>
            <person name="Plachetzki D.C."/>
            <person name="Zhai Y."/>
            <person name="Adamski M."/>
            <person name="Calcino A."/>
            <person name="Cummins S.F."/>
            <person name="Goodstein D.M."/>
            <person name="Harris C."/>
            <person name="Jackson D.J."/>
            <person name="Leys S.P."/>
            <person name="Shu S."/>
            <person name="Woodcroft B.J."/>
            <person name="Vervoort M."/>
            <person name="Kosik K.S."/>
            <person name="Manning G."/>
            <person name="Degnan B.M."/>
            <person name="Rokhsar D.S."/>
        </authorList>
    </citation>
    <scope>NUCLEOTIDE SEQUENCE [LARGE SCALE GENOMIC DNA]</scope>
</reference>
<proteinExistence type="predicted"/>
<keyword evidence="2" id="KW-1185">Reference proteome</keyword>
<dbReference type="EnsemblMetazoa" id="XM_019993180.1">
    <property type="protein sequence ID" value="XP_019848739.1"/>
    <property type="gene ID" value="LOC100635013"/>
</dbReference>
<dbReference type="PANTHER" id="PTHR14303:SF0">
    <property type="entry name" value="DNA POLYMERASE DELTA SUBUNIT 4"/>
    <property type="match status" value="1"/>
</dbReference>
<dbReference type="GO" id="GO:0000731">
    <property type="term" value="P:DNA synthesis involved in DNA repair"/>
    <property type="evidence" value="ECO:0007669"/>
    <property type="project" value="InterPro"/>
</dbReference>
<accession>A0A1X7VI82</accession>
<dbReference type="GO" id="GO:0043625">
    <property type="term" value="C:delta DNA polymerase complex"/>
    <property type="evidence" value="ECO:0007669"/>
    <property type="project" value="TreeGrafter"/>
</dbReference>
<dbReference type="PANTHER" id="PTHR14303">
    <property type="entry name" value="DNA POLYMERASE DELTA SUBUNIT 4"/>
    <property type="match status" value="1"/>
</dbReference>
<protein>
    <recommendedName>
        <fullName evidence="3">DNA polymerase delta subunit 4</fullName>
    </recommendedName>
</protein>
<dbReference type="GO" id="GO:0006261">
    <property type="term" value="P:DNA-templated DNA replication"/>
    <property type="evidence" value="ECO:0007669"/>
    <property type="project" value="TreeGrafter"/>
</dbReference>
<evidence type="ECO:0000313" key="2">
    <source>
        <dbReference type="Proteomes" id="UP000007879"/>
    </source>
</evidence>
<evidence type="ECO:0000313" key="1">
    <source>
        <dbReference type="EnsemblMetazoa" id="Aqu2.1.39751_001"/>
    </source>
</evidence>
<dbReference type="Pfam" id="PF04081">
    <property type="entry name" value="DNA_pol_delta_4"/>
    <property type="match status" value="1"/>
</dbReference>
<sequence>MASVGKQTKLNFTATRPRPVIKKEAPSFHRPITTDQTKTVEQVEAELNILRQFDLNLKYGPCLGMSRLERWERAQRFGLSPPVEVRNIVMSNHGNTLYSECLWFGERGLV</sequence>
<gene>
    <name evidence="1" type="primary">100635013</name>
</gene>
<name>A0A1X7VI82_AMPQE</name>
<evidence type="ECO:0008006" key="3">
    <source>
        <dbReference type="Google" id="ProtNLM"/>
    </source>
</evidence>
<reference evidence="1" key="2">
    <citation type="submission" date="2017-05" db="UniProtKB">
        <authorList>
            <consortium name="EnsemblMetazoa"/>
        </authorList>
    </citation>
    <scope>IDENTIFICATION</scope>
</reference>
<dbReference type="OrthoDB" id="337486at2759"/>
<dbReference type="KEGG" id="aqu:100635013"/>
<dbReference type="InParanoid" id="A0A1X7VI82"/>
<dbReference type="Proteomes" id="UP000007879">
    <property type="component" value="Unassembled WGS sequence"/>
</dbReference>
<organism evidence="1">
    <name type="scientific">Amphimedon queenslandica</name>
    <name type="common">Sponge</name>
    <dbReference type="NCBI Taxonomy" id="400682"/>
    <lineage>
        <taxon>Eukaryota</taxon>
        <taxon>Metazoa</taxon>
        <taxon>Porifera</taxon>
        <taxon>Demospongiae</taxon>
        <taxon>Heteroscleromorpha</taxon>
        <taxon>Haplosclerida</taxon>
        <taxon>Niphatidae</taxon>
        <taxon>Amphimedon</taxon>
    </lineage>
</organism>
<dbReference type="InterPro" id="IPR007218">
    <property type="entry name" value="DNA_pol_delta_4"/>
</dbReference>
<dbReference type="EnsemblMetazoa" id="Aqu2.1.39751_001">
    <property type="protein sequence ID" value="Aqu2.1.39751_001"/>
    <property type="gene ID" value="Aqu2.1.39751"/>
</dbReference>
<dbReference type="STRING" id="400682.A0A1X7VI82"/>
<dbReference type="AlphaFoldDB" id="A0A1X7VI82"/>